<gene>
    <name evidence="1" type="ORF">BpHYR1_003933</name>
</gene>
<sequence>MSFFFWFTQTFYKIEVRLKHRVGDFKETTIKLTKEFRTTFQQRWKLTFRSHFPFFLSIPLLSRLYHLFLSSFSPFVLVLQVTFKNFLSY</sequence>
<reference evidence="1 2" key="1">
    <citation type="journal article" date="2018" name="Sci. Rep.">
        <title>Genomic signatures of local adaptation to the degree of environmental predictability in rotifers.</title>
        <authorList>
            <person name="Franch-Gras L."/>
            <person name="Hahn C."/>
            <person name="Garcia-Roger E.M."/>
            <person name="Carmona M.J."/>
            <person name="Serra M."/>
            <person name="Gomez A."/>
        </authorList>
    </citation>
    <scope>NUCLEOTIDE SEQUENCE [LARGE SCALE GENOMIC DNA]</scope>
    <source>
        <strain evidence="1">HYR1</strain>
    </source>
</reference>
<dbReference type="Proteomes" id="UP000276133">
    <property type="component" value="Unassembled WGS sequence"/>
</dbReference>
<keyword evidence="2" id="KW-1185">Reference proteome</keyword>
<evidence type="ECO:0000313" key="1">
    <source>
        <dbReference type="EMBL" id="RNA08230.1"/>
    </source>
</evidence>
<organism evidence="1 2">
    <name type="scientific">Brachionus plicatilis</name>
    <name type="common">Marine rotifer</name>
    <name type="synonym">Brachionus muelleri</name>
    <dbReference type="NCBI Taxonomy" id="10195"/>
    <lineage>
        <taxon>Eukaryota</taxon>
        <taxon>Metazoa</taxon>
        <taxon>Spiralia</taxon>
        <taxon>Gnathifera</taxon>
        <taxon>Rotifera</taxon>
        <taxon>Eurotatoria</taxon>
        <taxon>Monogononta</taxon>
        <taxon>Pseudotrocha</taxon>
        <taxon>Ploima</taxon>
        <taxon>Brachionidae</taxon>
        <taxon>Brachionus</taxon>
    </lineage>
</organism>
<comment type="caution">
    <text evidence="1">The sequence shown here is derived from an EMBL/GenBank/DDBJ whole genome shotgun (WGS) entry which is preliminary data.</text>
</comment>
<proteinExistence type="predicted"/>
<name>A0A3M7QA01_BRAPC</name>
<dbReference type="EMBL" id="REGN01006808">
    <property type="protein sequence ID" value="RNA08230.1"/>
    <property type="molecule type" value="Genomic_DNA"/>
</dbReference>
<dbReference type="AlphaFoldDB" id="A0A3M7QA01"/>
<evidence type="ECO:0000313" key="2">
    <source>
        <dbReference type="Proteomes" id="UP000276133"/>
    </source>
</evidence>
<protein>
    <submittedName>
        <fullName evidence="1">Uncharacterized protein</fullName>
    </submittedName>
</protein>
<accession>A0A3M7QA01</accession>